<protein>
    <submittedName>
        <fullName evidence="1">Uncharacterized protein</fullName>
    </submittedName>
</protein>
<accession>A0A8S1B237</accession>
<dbReference type="PANTHER" id="PTHR43675:SF1">
    <property type="entry name" value="RIKEN CDNA 2700097O09 GENE"/>
    <property type="match status" value="1"/>
</dbReference>
<dbReference type="OrthoDB" id="444338at2759"/>
<dbReference type="SUPFAM" id="SSF53335">
    <property type="entry name" value="S-adenosyl-L-methionine-dependent methyltransferases"/>
    <property type="match status" value="1"/>
</dbReference>
<dbReference type="Proteomes" id="UP000494256">
    <property type="component" value="Unassembled WGS sequence"/>
</dbReference>
<organism evidence="1 2">
    <name type="scientific">Arctia plantaginis</name>
    <name type="common">Wood tiger moth</name>
    <name type="synonym">Phalaena plantaginis</name>
    <dbReference type="NCBI Taxonomy" id="874455"/>
    <lineage>
        <taxon>Eukaryota</taxon>
        <taxon>Metazoa</taxon>
        <taxon>Ecdysozoa</taxon>
        <taxon>Arthropoda</taxon>
        <taxon>Hexapoda</taxon>
        <taxon>Insecta</taxon>
        <taxon>Pterygota</taxon>
        <taxon>Neoptera</taxon>
        <taxon>Endopterygota</taxon>
        <taxon>Lepidoptera</taxon>
        <taxon>Glossata</taxon>
        <taxon>Ditrysia</taxon>
        <taxon>Noctuoidea</taxon>
        <taxon>Erebidae</taxon>
        <taxon>Arctiinae</taxon>
        <taxon>Arctia</taxon>
    </lineage>
</organism>
<gene>
    <name evidence="1" type="ORF">APLA_LOCUS15324</name>
</gene>
<dbReference type="EMBL" id="CADEBD010000443">
    <property type="protein sequence ID" value="CAB3255639.1"/>
    <property type="molecule type" value="Genomic_DNA"/>
</dbReference>
<evidence type="ECO:0000313" key="1">
    <source>
        <dbReference type="EMBL" id="CAB3255639.1"/>
    </source>
</evidence>
<dbReference type="Gene3D" id="3.40.50.150">
    <property type="entry name" value="Vaccinia Virus protein VP39"/>
    <property type="match status" value="1"/>
</dbReference>
<evidence type="ECO:0000313" key="2">
    <source>
        <dbReference type="Proteomes" id="UP000494256"/>
    </source>
</evidence>
<dbReference type="InterPro" id="IPR029063">
    <property type="entry name" value="SAM-dependent_MTases_sf"/>
</dbReference>
<sequence length="311" mass="36066">MTDDSVLNTKCRLLELFSELDVGELDTIEQWISSLSYKKDLERKKSLLRSEKILIQIGNTIKKIVPLEAEMPSETISPPTVSDQADCNKTNTCHVDEFLYDEDEVENLVKSGKLKRRYCLDCSSRNVQDLTYISHSMSREQLQYIFKVLLPSDLEEKQIMDVGSRLGAVLYGAYHFSNAGTIVGIEMNKDWCDVQQSIIEQYTMDSNRIKVVHSDVLDRSDVVANSDIIIINVLDFFVDSEKQKEIWHFFKKHIRKGTYLVSNRSMSDTLDYLDMAEELMDWYRICKPNQIENEVLFDVENCSELFLYTVD</sequence>
<reference evidence="1 2" key="1">
    <citation type="submission" date="2020-04" db="EMBL/GenBank/DDBJ databases">
        <authorList>
            <person name="Wallbank WR R."/>
            <person name="Pardo Diaz C."/>
            <person name="Kozak K."/>
            <person name="Martin S."/>
            <person name="Jiggins C."/>
            <person name="Moest M."/>
            <person name="Warren A I."/>
            <person name="Byers J.R.P. K."/>
            <person name="Montejo-Kovacevich G."/>
            <person name="Yen C E."/>
        </authorList>
    </citation>
    <scope>NUCLEOTIDE SEQUENCE [LARGE SCALE GENOMIC DNA]</scope>
</reference>
<dbReference type="GO" id="GO:0008168">
    <property type="term" value="F:methyltransferase activity"/>
    <property type="evidence" value="ECO:0007669"/>
    <property type="project" value="TreeGrafter"/>
</dbReference>
<dbReference type="InterPro" id="IPR026669">
    <property type="entry name" value="Arsenite_MeTrfase-like"/>
</dbReference>
<comment type="caution">
    <text evidence="1">The sequence shown here is derived from an EMBL/GenBank/DDBJ whole genome shotgun (WGS) entry which is preliminary data.</text>
</comment>
<dbReference type="PANTHER" id="PTHR43675">
    <property type="entry name" value="ARSENITE METHYLTRANSFERASE"/>
    <property type="match status" value="1"/>
</dbReference>
<dbReference type="AlphaFoldDB" id="A0A8S1B237"/>
<proteinExistence type="predicted"/>
<name>A0A8S1B237_ARCPL</name>